<dbReference type="PaxDb" id="665571-STHERM_c03980"/>
<dbReference type="PIRSF" id="PIRSF000530">
    <property type="entry name" value="Galactokinase"/>
    <property type="match status" value="1"/>
</dbReference>
<evidence type="ECO:0000256" key="8">
    <source>
        <dbReference type="ARBA" id="ARBA00023144"/>
    </source>
</evidence>
<dbReference type="PRINTS" id="PR00473">
    <property type="entry name" value="GALCTOKINASE"/>
</dbReference>
<dbReference type="PANTHER" id="PTHR10457:SF7">
    <property type="entry name" value="GALACTOKINASE-RELATED"/>
    <property type="match status" value="1"/>
</dbReference>
<dbReference type="GO" id="GO:0005524">
    <property type="term" value="F:ATP binding"/>
    <property type="evidence" value="ECO:0007669"/>
    <property type="project" value="UniProtKB-UniRule"/>
</dbReference>
<dbReference type="Gene3D" id="3.30.70.890">
    <property type="entry name" value="GHMP kinase, C-terminal domain"/>
    <property type="match status" value="1"/>
</dbReference>
<dbReference type="NCBIfam" id="TIGR00131">
    <property type="entry name" value="gal_kin"/>
    <property type="match status" value="1"/>
</dbReference>
<dbReference type="eggNOG" id="COG0153">
    <property type="taxonomic scope" value="Bacteria"/>
</dbReference>
<evidence type="ECO:0000256" key="1">
    <source>
        <dbReference type="ARBA" id="ARBA00006566"/>
    </source>
</evidence>
<dbReference type="InterPro" id="IPR000705">
    <property type="entry name" value="Galactokinase"/>
</dbReference>
<sequence>MRFRAPGRVNIIGEHTDYNDGFVLPFAIDRWIEVEVEPSDRWVVWSERTGEEVVFSPSERRGDWSDYVAGVVWALERRGLSLRPARVLVRATLPDGAGLSSSAALEVATGAAVCASSGYDPDRDLLVEAAWEAENEFVGMRCGIMDQFVVAHGREGHALLLDTRTREFRLVPISLEGAEFFLVNSGVKHELASSGYNTRRAECAAVLERLGKGSFREVRPEEVEGLPEPLRRRARHVLSENERVLRTVEALERGDAAEVGRLLSASHASLRDDYEVSCEEIDWLVERLGRVEGVYGARMVGGGFGGSVLVVAREGVAEGLEGVLGEYGAWWGAEAGVLRVRSADGVGRVG</sequence>
<dbReference type="Gene3D" id="3.30.230.10">
    <property type="match status" value="1"/>
</dbReference>
<dbReference type="PANTHER" id="PTHR10457">
    <property type="entry name" value="MEVALONATE KINASE/GALACTOKINASE"/>
    <property type="match status" value="1"/>
</dbReference>
<dbReference type="Pfam" id="PF08544">
    <property type="entry name" value="GHMP_kinases_C"/>
    <property type="match status" value="1"/>
</dbReference>
<proteinExistence type="inferred from homology"/>
<keyword evidence="8" id="KW-0299">Galactose metabolism</keyword>
<reference evidence="14 15" key="2">
    <citation type="journal article" date="2010" name="J. Bacteriol.">
        <title>Genome sequence of the polysaccharide-degrading, thermophilic anaerobe Spirochaeta thermophila DSM 6192.</title>
        <authorList>
            <person name="Angelov A."/>
            <person name="Liebl S."/>
            <person name="Ballschmiter M."/>
            <person name="Bomeke M."/>
            <person name="Lehmann R."/>
            <person name="Liesegang H."/>
            <person name="Daniel R."/>
            <person name="Liebl W."/>
        </authorList>
    </citation>
    <scope>NUCLEOTIDE SEQUENCE [LARGE SCALE GENOMIC DNA]</scope>
    <source>
        <strain evidence="15">ATCC 49972 / DSM 6192 / RI 19.B1</strain>
    </source>
</reference>
<reference key="1">
    <citation type="submission" date="2009-08" db="EMBL/GenBank/DDBJ databases">
        <title>The genome sequence of Spirochaeta thermophila DSM6192.</title>
        <authorList>
            <person name="Angelov A."/>
            <person name="Mientus M."/>
            <person name="Wittenberg S."/>
            <person name="Lehmann R."/>
            <person name="Liesegang H."/>
            <person name="Daniel R."/>
            <person name="Liebl W."/>
        </authorList>
    </citation>
    <scope>NUCLEOTIDE SEQUENCE</scope>
    <source>
        <strain>DSM 6192</strain>
    </source>
</reference>
<keyword evidence="2" id="KW-0808">Transferase</keyword>
<feature type="domain" description="GHMP kinase N-terminal" evidence="11">
    <location>
        <begin position="67"/>
        <end position="153"/>
    </location>
</feature>
<evidence type="ECO:0000313" key="14">
    <source>
        <dbReference type="EMBL" id="ADN01370.1"/>
    </source>
</evidence>
<dbReference type="HOGENOM" id="CLU_017814_2_1_12"/>
<protein>
    <recommendedName>
        <fullName evidence="10">Galactokinase</fullName>
        <ecNumber evidence="10">2.7.1.6</ecNumber>
    </recommendedName>
</protein>
<dbReference type="Proteomes" id="UP000001296">
    <property type="component" value="Chromosome"/>
</dbReference>
<dbReference type="EC" id="2.7.1.6" evidence="10"/>
<dbReference type="SUPFAM" id="SSF54211">
    <property type="entry name" value="Ribosomal protein S5 domain 2-like"/>
    <property type="match status" value="1"/>
</dbReference>
<evidence type="ECO:0000256" key="4">
    <source>
        <dbReference type="ARBA" id="ARBA00022741"/>
    </source>
</evidence>
<dbReference type="FunFam" id="3.30.70.890:FF:000001">
    <property type="entry name" value="Galactokinase"/>
    <property type="match status" value="1"/>
</dbReference>
<keyword evidence="6" id="KW-0067">ATP-binding</keyword>
<dbReference type="AlphaFoldDB" id="E0RPQ6"/>
<evidence type="ECO:0000256" key="7">
    <source>
        <dbReference type="ARBA" id="ARBA00022842"/>
    </source>
</evidence>
<evidence type="ECO:0000259" key="12">
    <source>
        <dbReference type="Pfam" id="PF08544"/>
    </source>
</evidence>
<evidence type="ECO:0000256" key="5">
    <source>
        <dbReference type="ARBA" id="ARBA00022777"/>
    </source>
</evidence>
<keyword evidence="9" id="KW-0119">Carbohydrate metabolism</keyword>
<evidence type="ECO:0000256" key="6">
    <source>
        <dbReference type="ARBA" id="ARBA00022840"/>
    </source>
</evidence>
<keyword evidence="5 14" id="KW-0418">Kinase</keyword>
<evidence type="ECO:0000259" key="13">
    <source>
        <dbReference type="Pfam" id="PF10509"/>
    </source>
</evidence>
<evidence type="ECO:0000256" key="2">
    <source>
        <dbReference type="ARBA" id="ARBA00022679"/>
    </source>
</evidence>
<dbReference type="InterPro" id="IPR019741">
    <property type="entry name" value="Galactokinase_CS"/>
</dbReference>
<dbReference type="InterPro" id="IPR006206">
    <property type="entry name" value="Mevalonate/galactokinase"/>
</dbReference>
<evidence type="ECO:0000256" key="9">
    <source>
        <dbReference type="ARBA" id="ARBA00023277"/>
    </source>
</evidence>
<dbReference type="EMBL" id="CP001698">
    <property type="protein sequence ID" value="ADN01370.1"/>
    <property type="molecule type" value="Genomic_DNA"/>
</dbReference>
<dbReference type="InterPro" id="IPR020568">
    <property type="entry name" value="Ribosomal_Su5_D2-typ_SF"/>
</dbReference>
<dbReference type="GO" id="GO:0046872">
    <property type="term" value="F:metal ion binding"/>
    <property type="evidence" value="ECO:0007669"/>
    <property type="project" value="UniProtKB-KW"/>
</dbReference>
<dbReference type="GO" id="GO:0004335">
    <property type="term" value="F:galactokinase activity"/>
    <property type="evidence" value="ECO:0007669"/>
    <property type="project" value="UniProtKB-UniRule"/>
</dbReference>
<dbReference type="InterPro" id="IPR019539">
    <property type="entry name" value="GalKase_N"/>
</dbReference>
<dbReference type="RefSeq" id="WP_013313211.1">
    <property type="nucleotide sequence ID" value="NC_014484.1"/>
</dbReference>
<dbReference type="Pfam" id="PF10509">
    <property type="entry name" value="GalKase_gal_bdg"/>
    <property type="match status" value="1"/>
</dbReference>
<dbReference type="SUPFAM" id="SSF55060">
    <property type="entry name" value="GHMP Kinase, C-terminal domain"/>
    <property type="match status" value="1"/>
</dbReference>
<organism evidence="14 15">
    <name type="scientific">Winmispira thermophila (strain ATCC 49972 / DSM 6192 / RI 19.B1)</name>
    <name type="common">Spirochaeta thermophila</name>
    <dbReference type="NCBI Taxonomy" id="665571"/>
    <lineage>
        <taxon>Bacteria</taxon>
        <taxon>Pseudomonadati</taxon>
        <taxon>Spirochaetota</taxon>
        <taxon>Spirochaetia</taxon>
        <taxon>Winmispirales</taxon>
        <taxon>Winmispiraceae</taxon>
        <taxon>Winmispira</taxon>
    </lineage>
</organism>
<dbReference type="Pfam" id="PF00288">
    <property type="entry name" value="GHMP_kinases_N"/>
    <property type="match status" value="1"/>
</dbReference>
<feature type="domain" description="Galactokinase N-terminal" evidence="13">
    <location>
        <begin position="3"/>
        <end position="36"/>
    </location>
</feature>
<dbReference type="PROSITE" id="PS00106">
    <property type="entry name" value="GALACTOKINASE"/>
    <property type="match status" value="1"/>
</dbReference>
<dbReference type="InterPro" id="IPR006204">
    <property type="entry name" value="GHMP_kinase_N_dom"/>
</dbReference>
<dbReference type="PRINTS" id="PR00959">
    <property type="entry name" value="MEVGALKINASE"/>
</dbReference>
<dbReference type="GO" id="GO:0006012">
    <property type="term" value="P:galactose metabolic process"/>
    <property type="evidence" value="ECO:0007669"/>
    <property type="project" value="UniProtKB-UniRule"/>
</dbReference>
<evidence type="ECO:0000313" key="15">
    <source>
        <dbReference type="Proteomes" id="UP000001296"/>
    </source>
</evidence>
<feature type="domain" description="GHMP kinase C-terminal" evidence="12">
    <location>
        <begin position="248"/>
        <end position="320"/>
    </location>
</feature>
<dbReference type="GO" id="GO:0005829">
    <property type="term" value="C:cytosol"/>
    <property type="evidence" value="ECO:0007669"/>
    <property type="project" value="TreeGrafter"/>
</dbReference>
<keyword evidence="4" id="KW-0547">Nucleotide-binding</keyword>
<comment type="similarity">
    <text evidence="1">Belongs to the GHMP kinase family. GalK subfamily.</text>
</comment>
<dbReference type="InterPro" id="IPR036554">
    <property type="entry name" value="GHMP_kinase_C_sf"/>
</dbReference>
<dbReference type="KEGG" id="sta:STHERM_c03980"/>
<dbReference type="InterPro" id="IPR013750">
    <property type="entry name" value="GHMP_kinase_C_dom"/>
</dbReference>
<name>E0RPQ6_WINT6</name>
<accession>E0RPQ6</accession>
<evidence type="ECO:0000256" key="10">
    <source>
        <dbReference type="NCBIfam" id="TIGR00131"/>
    </source>
</evidence>
<evidence type="ECO:0000256" key="3">
    <source>
        <dbReference type="ARBA" id="ARBA00022723"/>
    </source>
</evidence>
<dbReference type="InterPro" id="IPR006203">
    <property type="entry name" value="GHMP_knse_ATP-bd_CS"/>
</dbReference>
<gene>
    <name evidence="14" type="ordered locus">STHERM_c03980</name>
</gene>
<evidence type="ECO:0000259" key="11">
    <source>
        <dbReference type="Pfam" id="PF00288"/>
    </source>
</evidence>
<keyword evidence="3" id="KW-0479">Metal-binding</keyword>
<keyword evidence="7" id="KW-0460">Magnesium</keyword>
<dbReference type="InterPro" id="IPR014721">
    <property type="entry name" value="Ribsml_uS5_D2-typ_fold_subgr"/>
</dbReference>
<dbReference type="PROSITE" id="PS00627">
    <property type="entry name" value="GHMP_KINASES_ATP"/>
    <property type="match status" value="1"/>
</dbReference>